<evidence type="ECO:0000256" key="1">
    <source>
        <dbReference type="SAM" id="MobiDB-lite"/>
    </source>
</evidence>
<dbReference type="EMBL" id="AP035768">
    <property type="protein sequence ID" value="BFO21299.1"/>
    <property type="molecule type" value="Genomic_DNA"/>
</dbReference>
<proteinExistence type="predicted"/>
<reference evidence="2" key="1">
    <citation type="submission" date="2024-06" db="EMBL/GenBank/DDBJ databases">
        <authorList>
            <consortium name="consrtm"/>
            <person name="Uemura M."/>
            <person name="Terahara T."/>
        </authorList>
    </citation>
    <scope>NUCLEOTIDE SEQUENCE</scope>
    <source>
        <strain evidence="2">KM77-8</strain>
    </source>
</reference>
<dbReference type="AlphaFoldDB" id="A0AAT9HVA1"/>
<reference evidence="2" key="2">
    <citation type="submission" date="2024-07" db="EMBL/GenBank/DDBJ databases">
        <title>Streptomyces haneummycinica sp. nov., a new antibiotic-producing actinobacterium isolated from marine sediment.</title>
        <authorList>
            <person name="Uemura M."/>
            <person name="Hamada M."/>
            <person name="Hirano S."/>
            <person name="Kobayashi K."/>
            <person name="Ohshiro T."/>
            <person name="Kobayashi T."/>
            <person name="Terahara T."/>
        </authorList>
    </citation>
    <scope>NUCLEOTIDE SEQUENCE</scope>
    <source>
        <strain evidence="2">KM77-8</strain>
    </source>
</reference>
<evidence type="ECO:0000313" key="2">
    <source>
        <dbReference type="EMBL" id="BFO21299.1"/>
    </source>
</evidence>
<sequence length="57" mass="6390">MGSRFPGRLAMDGAAGGTVRLWDRITERLKRWQADGRPSADRMRLHVGPAGQRLTWA</sequence>
<name>A0AAT9HVA1_9ACTN</name>
<accession>A0AAT9HVA1</accession>
<protein>
    <submittedName>
        <fullName evidence="2">Uncharacterized protein</fullName>
    </submittedName>
</protein>
<gene>
    <name evidence="2" type="ORF">SHKM778_76870</name>
</gene>
<feature type="region of interest" description="Disordered" evidence="1">
    <location>
        <begin position="36"/>
        <end position="57"/>
    </location>
</feature>
<organism evidence="2">
    <name type="scientific">Streptomyces haneummycinicus</name>
    <dbReference type="NCBI Taxonomy" id="3074435"/>
    <lineage>
        <taxon>Bacteria</taxon>
        <taxon>Bacillati</taxon>
        <taxon>Actinomycetota</taxon>
        <taxon>Actinomycetes</taxon>
        <taxon>Kitasatosporales</taxon>
        <taxon>Streptomycetaceae</taxon>
        <taxon>Streptomyces</taxon>
    </lineage>
</organism>